<proteinExistence type="inferred from homology"/>
<keyword evidence="3" id="KW-0479">Metal-binding</keyword>
<evidence type="ECO:0000259" key="6">
    <source>
        <dbReference type="Pfam" id="PF02777"/>
    </source>
</evidence>
<dbReference type="RefSeq" id="WP_041053950.1">
    <property type="nucleotide sequence ID" value="NZ_CP035403.1"/>
</dbReference>
<gene>
    <name evidence="7" type="ORF">SC09_Contig24orf00126</name>
</gene>
<dbReference type="EMBL" id="JXBC01000003">
    <property type="protein sequence ID" value="KIU11227.1"/>
    <property type="molecule type" value="Genomic_DNA"/>
</dbReference>
<reference evidence="7 8" key="1">
    <citation type="submission" date="2014-12" db="EMBL/GenBank/DDBJ databases">
        <title>Comparative genome analysis of Bacillus coagulans HM-08, Clostridium butyricum HM-68, Bacillus subtilis HM-66 and Bacillus licheniformis BL-09.</title>
        <authorList>
            <person name="Zhang H."/>
        </authorList>
    </citation>
    <scope>NUCLEOTIDE SEQUENCE [LARGE SCALE GENOMIC DNA]</scope>
    <source>
        <strain evidence="7 8">HM-66</strain>
    </source>
</reference>
<evidence type="ECO:0000256" key="2">
    <source>
        <dbReference type="ARBA" id="ARBA00012682"/>
    </source>
</evidence>
<dbReference type="InterPro" id="IPR050265">
    <property type="entry name" value="Fe/Mn_Superoxide_Dismutase"/>
</dbReference>
<dbReference type="PROSITE" id="PS00088">
    <property type="entry name" value="SOD_MN"/>
    <property type="match status" value="1"/>
</dbReference>
<evidence type="ECO:0000313" key="8">
    <source>
        <dbReference type="Proteomes" id="UP000032247"/>
    </source>
</evidence>
<dbReference type="FunFam" id="3.55.40.20:FF:000004">
    <property type="entry name" value="Superoxide dismutase [Fe]"/>
    <property type="match status" value="1"/>
</dbReference>
<feature type="domain" description="Manganese/iron superoxide dismutase C-terminal" evidence="6">
    <location>
        <begin position="167"/>
        <end position="269"/>
    </location>
</feature>
<dbReference type="InterPro" id="IPR019833">
    <property type="entry name" value="Mn/Fe_SOD_BS"/>
</dbReference>
<dbReference type="InterPro" id="IPR036314">
    <property type="entry name" value="SOD_C_sf"/>
</dbReference>
<dbReference type="PANTHER" id="PTHR11404:SF6">
    <property type="entry name" value="SUPEROXIDE DISMUTASE [MN], MITOCHONDRIAL"/>
    <property type="match status" value="1"/>
</dbReference>
<accession>A0A0D1KYK6</accession>
<dbReference type="STRING" id="483913.AN935_10245"/>
<sequence>MKRESYQTEMFNWCEALKDQIQKRGQLDQFEDQIDKMIEALEDDQTTEEDWYKQATALYRDITESDDTSERRAYVPIGKHVLPKLPYKYSALEPYISRDIMVLHHTKHHQSYVDGLNKAELELKKARATKNYDLITHWERELAFHGAGHYLHSIFWFSMHPNGKRRPTGALFQMIDLSFGSYSAFKEHFTQAAKKVEGVGWAILVWAPRSGRLEILTAEKHQLFSQWDVIPLLPLDVWEHAYYLQYKNDRASYVDHWWNVVDWREAEKRFEQAKEVVWKLY</sequence>
<evidence type="ECO:0000259" key="5">
    <source>
        <dbReference type="Pfam" id="PF00081"/>
    </source>
</evidence>
<dbReference type="Pfam" id="PF02777">
    <property type="entry name" value="Sod_Fe_C"/>
    <property type="match status" value="1"/>
</dbReference>
<name>A0A0D1KYK6_BACIU</name>
<dbReference type="InterPro" id="IPR019832">
    <property type="entry name" value="Mn/Fe_SOD_C"/>
</dbReference>
<dbReference type="SUPFAM" id="SSF54719">
    <property type="entry name" value="Fe,Mn superoxide dismutase (SOD), C-terminal domain"/>
    <property type="match status" value="1"/>
</dbReference>
<feature type="domain" description="Manganese/iron superoxide dismutase N-terminal" evidence="5">
    <location>
        <begin position="79"/>
        <end position="159"/>
    </location>
</feature>
<dbReference type="Gene3D" id="3.55.40.20">
    <property type="entry name" value="Iron/manganese superoxide dismutase, C-terminal domain"/>
    <property type="match status" value="1"/>
</dbReference>
<dbReference type="GO" id="GO:0046872">
    <property type="term" value="F:metal ion binding"/>
    <property type="evidence" value="ECO:0007669"/>
    <property type="project" value="UniProtKB-KW"/>
</dbReference>
<dbReference type="Proteomes" id="UP000032247">
    <property type="component" value="Unassembled WGS sequence"/>
</dbReference>
<dbReference type="PATRIC" id="fig|1423.173.peg.1873"/>
<protein>
    <recommendedName>
        <fullName evidence="2">superoxide dismutase</fullName>
        <ecNumber evidence="2">1.15.1.1</ecNumber>
    </recommendedName>
</protein>
<dbReference type="InterPro" id="IPR019831">
    <property type="entry name" value="Mn/Fe_SOD_N"/>
</dbReference>
<dbReference type="Gene3D" id="1.10.287.990">
    <property type="entry name" value="Fe,Mn superoxide dismutase (SOD) domain"/>
    <property type="match status" value="1"/>
</dbReference>
<comment type="caution">
    <text evidence="7">The sequence shown here is derived from an EMBL/GenBank/DDBJ whole genome shotgun (WGS) entry which is preliminary data.</text>
</comment>
<dbReference type="SUPFAM" id="SSF46609">
    <property type="entry name" value="Fe,Mn superoxide dismutase (SOD), N-terminal domain"/>
    <property type="match status" value="1"/>
</dbReference>
<dbReference type="InterPro" id="IPR001189">
    <property type="entry name" value="Mn/Fe_SOD"/>
</dbReference>
<comment type="similarity">
    <text evidence="1">Belongs to the iron/manganese superoxide dismutase family.</text>
</comment>
<dbReference type="PANTHER" id="PTHR11404">
    <property type="entry name" value="SUPEROXIDE DISMUTASE 2"/>
    <property type="match status" value="1"/>
</dbReference>
<organism evidence="7 8">
    <name type="scientific">Bacillus subtilis</name>
    <dbReference type="NCBI Taxonomy" id="1423"/>
    <lineage>
        <taxon>Bacteria</taxon>
        <taxon>Bacillati</taxon>
        <taxon>Bacillota</taxon>
        <taxon>Bacilli</taxon>
        <taxon>Bacillales</taxon>
        <taxon>Bacillaceae</taxon>
        <taxon>Bacillus</taxon>
    </lineage>
</organism>
<evidence type="ECO:0000256" key="1">
    <source>
        <dbReference type="ARBA" id="ARBA00008714"/>
    </source>
</evidence>
<evidence type="ECO:0000313" key="7">
    <source>
        <dbReference type="EMBL" id="KIU11227.1"/>
    </source>
</evidence>
<dbReference type="Pfam" id="PF00081">
    <property type="entry name" value="Sod_Fe_N"/>
    <property type="match status" value="1"/>
</dbReference>
<dbReference type="AlphaFoldDB" id="A0A0D1KYK6"/>
<evidence type="ECO:0000256" key="3">
    <source>
        <dbReference type="ARBA" id="ARBA00022723"/>
    </source>
</evidence>
<evidence type="ECO:0000256" key="4">
    <source>
        <dbReference type="ARBA" id="ARBA00023002"/>
    </source>
</evidence>
<dbReference type="InterPro" id="IPR036324">
    <property type="entry name" value="Mn/Fe_SOD_N_sf"/>
</dbReference>
<dbReference type="FunFam" id="1.10.287.990:FF:000001">
    <property type="entry name" value="Superoxide dismutase"/>
    <property type="match status" value="1"/>
</dbReference>
<dbReference type="GO" id="GO:0004784">
    <property type="term" value="F:superoxide dismutase activity"/>
    <property type="evidence" value="ECO:0007669"/>
    <property type="project" value="UniProtKB-EC"/>
</dbReference>
<dbReference type="EC" id="1.15.1.1" evidence="2"/>
<dbReference type="PRINTS" id="PR01703">
    <property type="entry name" value="MNSODISMTASE"/>
</dbReference>
<keyword evidence="4" id="KW-0560">Oxidoreductase</keyword>